<protein>
    <submittedName>
        <fullName evidence="16">Penicillin-binding protein 2 (PBP-2)</fullName>
    </submittedName>
</protein>
<evidence type="ECO:0000259" key="14">
    <source>
        <dbReference type="Pfam" id="PF00905"/>
    </source>
</evidence>
<gene>
    <name evidence="16" type="ORF">KL86APRO_12228</name>
</gene>
<evidence type="ECO:0000256" key="3">
    <source>
        <dbReference type="ARBA" id="ARBA00022475"/>
    </source>
</evidence>
<dbReference type="GO" id="GO:0071972">
    <property type="term" value="F:peptidoglycan L,D-transpeptidase activity"/>
    <property type="evidence" value="ECO:0007669"/>
    <property type="project" value="TreeGrafter"/>
</dbReference>
<evidence type="ECO:0000256" key="5">
    <source>
        <dbReference type="ARBA" id="ARBA00022645"/>
    </source>
</evidence>
<dbReference type="PANTHER" id="PTHR30627">
    <property type="entry name" value="PEPTIDOGLYCAN D,D-TRANSPEPTIDASE"/>
    <property type="match status" value="1"/>
</dbReference>
<dbReference type="Pfam" id="PF03717">
    <property type="entry name" value="PBP_dimer"/>
    <property type="match status" value="1"/>
</dbReference>
<evidence type="ECO:0000259" key="15">
    <source>
        <dbReference type="Pfam" id="PF03717"/>
    </source>
</evidence>
<dbReference type="PANTHER" id="PTHR30627:SF2">
    <property type="entry name" value="PEPTIDOGLYCAN D,D-TRANSPEPTIDASE MRDA"/>
    <property type="match status" value="1"/>
</dbReference>
<dbReference type="EMBL" id="FLUO01000001">
    <property type="protein sequence ID" value="SBW07318.1"/>
    <property type="molecule type" value="Genomic_DNA"/>
</dbReference>
<proteinExistence type="predicted"/>
<evidence type="ECO:0000256" key="11">
    <source>
        <dbReference type="ARBA" id="ARBA00022989"/>
    </source>
</evidence>
<dbReference type="GO" id="GO:0008360">
    <property type="term" value="P:regulation of cell shape"/>
    <property type="evidence" value="ECO:0007669"/>
    <property type="project" value="UniProtKB-KW"/>
</dbReference>
<dbReference type="InterPro" id="IPR005311">
    <property type="entry name" value="PBP_dimer"/>
</dbReference>
<evidence type="ECO:0000256" key="13">
    <source>
        <dbReference type="ARBA" id="ARBA00023316"/>
    </source>
</evidence>
<keyword evidence="8" id="KW-0378">Hydrolase</keyword>
<dbReference type="SUPFAM" id="SSF56519">
    <property type="entry name" value="Penicillin binding protein dimerisation domain"/>
    <property type="match status" value="1"/>
</dbReference>
<evidence type="ECO:0000256" key="10">
    <source>
        <dbReference type="ARBA" id="ARBA00022984"/>
    </source>
</evidence>
<accession>A0A212K6R7</accession>
<evidence type="ECO:0000256" key="2">
    <source>
        <dbReference type="ARBA" id="ARBA00004236"/>
    </source>
</evidence>
<evidence type="ECO:0000256" key="4">
    <source>
        <dbReference type="ARBA" id="ARBA00022519"/>
    </source>
</evidence>
<feature type="domain" description="Penicillin-binding protein transpeptidase" evidence="14">
    <location>
        <begin position="263"/>
        <end position="604"/>
    </location>
</feature>
<comment type="subcellular location">
    <subcellularLocation>
        <location evidence="2">Cell membrane</location>
    </subcellularLocation>
    <subcellularLocation>
        <location evidence="1">Membrane</location>
        <topology evidence="1">Single-pass membrane protein</topology>
    </subcellularLocation>
</comment>
<dbReference type="AlphaFoldDB" id="A0A212K6R7"/>
<organism evidence="16">
    <name type="scientific">uncultured Alphaproteobacteria bacterium</name>
    <dbReference type="NCBI Taxonomy" id="91750"/>
    <lineage>
        <taxon>Bacteria</taxon>
        <taxon>Pseudomonadati</taxon>
        <taxon>Pseudomonadota</taxon>
        <taxon>Alphaproteobacteria</taxon>
        <taxon>environmental samples</taxon>
    </lineage>
</organism>
<evidence type="ECO:0000256" key="9">
    <source>
        <dbReference type="ARBA" id="ARBA00022960"/>
    </source>
</evidence>
<name>A0A212K6R7_9PROT</name>
<evidence type="ECO:0000256" key="12">
    <source>
        <dbReference type="ARBA" id="ARBA00023136"/>
    </source>
</evidence>
<dbReference type="GO" id="GO:0071555">
    <property type="term" value="P:cell wall organization"/>
    <property type="evidence" value="ECO:0007669"/>
    <property type="project" value="UniProtKB-KW"/>
</dbReference>
<dbReference type="GO" id="GO:0006508">
    <property type="term" value="P:proteolysis"/>
    <property type="evidence" value="ECO:0007669"/>
    <property type="project" value="UniProtKB-KW"/>
</dbReference>
<keyword evidence="10" id="KW-0573">Peptidoglycan synthesis</keyword>
<evidence type="ECO:0000256" key="8">
    <source>
        <dbReference type="ARBA" id="ARBA00022801"/>
    </source>
</evidence>
<keyword evidence="9" id="KW-0133">Cell shape</keyword>
<dbReference type="FunFam" id="3.40.710.10:FF:000024">
    <property type="entry name" value="Penicillin-binding protein 2"/>
    <property type="match status" value="1"/>
</dbReference>
<dbReference type="InterPro" id="IPR012338">
    <property type="entry name" value="Beta-lactam/transpept-like"/>
</dbReference>
<dbReference type="Gene3D" id="3.90.1310.10">
    <property type="entry name" value="Penicillin-binding protein 2a (Domain 2)"/>
    <property type="match status" value="1"/>
</dbReference>
<dbReference type="SUPFAM" id="SSF56601">
    <property type="entry name" value="beta-lactamase/transpeptidase-like"/>
    <property type="match status" value="1"/>
</dbReference>
<keyword evidence="3" id="KW-1003">Cell membrane</keyword>
<dbReference type="NCBIfam" id="TIGR03423">
    <property type="entry name" value="pbp2_mrdA"/>
    <property type="match status" value="1"/>
</dbReference>
<evidence type="ECO:0000313" key="16">
    <source>
        <dbReference type="EMBL" id="SBW07318.1"/>
    </source>
</evidence>
<keyword evidence="4" id="KW-0997">Cell inner membrane</keyword>
<dbReference type="Pfam" id="PF00905">
    <property type="entry name" value="Transpeptidase"/>
    <property type="match status" value="1"/>
</dbReference>
<dbReference type="InterPro" id="IPR001460">
    <property type="entry name" value="PCN-bd_Tpept"/>
</dbReference>
<sequence>MSGARDSERGKLFTRRTALLAGGQAALTLALAGRMYYLQVIEAERYGILADENRISLRLLPPPRGLIVDRFGREMAVNRQNFRVLVVREQTPDLGQTLDALGLVIPLTDNDKRRIRREVERKRAFMPVQVKENLTWEEMAQIQLNAPDLPGVVIDEGLTRFYPYGDGGAQVLGYVSSVSERDLTGEALLELPGFRIGKAGIEKTYDLALRGKGGNSKVEVNAYGRVIRELERKEGTPGVNLTLTLDLELQQFAVERIGEESAAAVVMDVHTGEVLVMASTPSFDPNAFNRGLSSEEWNALINNERAPLRNKCISAQFSPGSTFKLVVAMAALEAGVITPEQTVFCPGHVDLGSHRFHCWKKTGHGTVNMIEAIQHSCDVYFYEVARRVGIDRIADVARRFGLGDTLGVDLPNEVGGLIPDRAWKRAFNGQPWLPGETLNAGIGQGYVLTTPLQLAVMTARIANGGVAVRPRLTREQVSPAGIKAAAVDAVQSVGINPKSIGIVRRGMNEVVNNPAGTARRAAFDVNGQKMAGKTGTSQVRRITMKERETTGVIKNEALPWRERDHALFVAFAPVEAPRYACCVVVEHGGGGSAVAAPIASAILQETLRRDPSRQRPPSPTETQA</sequence>
<keyword evidence="7" id="KW-0812">Transmembrane</keyword>
<dbReference type="InterPro" id="IPR036138">
    <property type="entry name" value="PBP_dimer_sf"/>
</dbReference>
<keyword evidence="6" id="KW-0645">Protease</keyword>
<dbReference type="GO" id="GO:0009002">
    <property type="term" value="F:serine-type D-Ala-D-Ala carboxypeptidase activity"/>
    <property type="evidence" value="ECO:0007669"/>
    <property type="project" value="InterPro"/>
</dbReference>
<keyword evidence="11" id="KW-1133">Transmembrane helix</keyword>
<keyword evidence="5" id="KW-0121">Carboxypeptidase</keyword>
<evidence type="ECO:0000256" key="7">
    <source>
        <dbReference type="ARBA" id="ARBA00022692"/>
    </source>
</evidence>
<feature type="domain" description="Penicillin-binding protein dimerisation" evidence="15">
    <location>
        <begin position="61"/>
        <end position="230"/>
    </location>
</feature>
<keyword evidence="13" id="KW-0961">Cell wall biogenesis/degradation</keyword>
<dbReference type="InterPro" id="IPR050515">
    <property type="entry name" value="Beta-lactam/transpept"/>
</dbReference>
<evidence type="ECO:0000256" key="1">
    <source>
        <dbReference type="ARBA" id="ARBA00004167"/>
    </source>
</evidence>
<dbReference type="GO" id="GO:0009252">
    <property type="term" value="P:peptidoglycan biosynthetic process"/>
    <property type="evidence" value="ECO:0007669"/>
    <property type="project" value="UniProtKB-KW"/>
</dbReference>
<reference evidence="16" key="1">
    <citation type="submission" date="2016-04" db="EMBL/GenBank/DDBJ databases">
        <authorList>
            <person name="Evans L.H."/>
            <person name="Alamgir A."/>
            <person name="Owens N."/>
            <person name="Weber N.D."/>
            <person name="Virtaneva K."/>
            <person name="Barbian K."/>
            <person name="Babar A."/>
            <person name="Rosenke K."/>
        </authorList>
    </citation>
    <scope>NUCLEOTIDE SEQUENCE</scope>
    <source>
        <strain evidence="16">86</strain>
    </source>
</reference>
<keyword evidence="12" id="KW-0472">Membrane</keyword>
<evidence type="ECO:0000256" key="6">
    <source>
        <dbReference type="ARBA" id="ARBA00022670"/>
    </source>
</evidence>
<dbReference type="GO" id="GO:0005886">
    <property type="term" value="C:plasma membrane"/>
    <property type="evidence" value="ECO:0007669"/>
    <property type="project" value="UniProtKB-SubCell"/>
</dbReference>
<dbReference type="Gene3D" id="3.40.710.10">
    <property type="entry name" value="DD-peptidase/beta-lactamase superfamily"/>
    <property type="match status" value="1"/>
</dbReference>
<dbReference type="GO" id="GO:0008658">
    <property type="term" value="F:penicillin binding"/>
    <property type="evidence" value="ECO:0007669"/>
    <property type="project" value="InterPro"/>
</dbReference>
<dbReference type="InterPro" id="IPR017790">
    <property type="entry name" value="Penicillin-binding_protein_2"/>
</dbReference>